<dbReference type="Pfam" id="PF03936">
    <property type="entry name" value="Terpene_synth_C"/>
    <property type="match status" value="1"/>
</dbReference>
<comment type="caution">
    <text evidence="2">The sequence shown here is derived from an EMBL/GenBank/DDBJ whole genome shotgun (WGS) entry which is preliminary data.</text>
</comment>
<dbReference type="InterPro" id="IPR008949">
    <property type="entry name" value="Isoprenoid_synthase_dom_sf"/>
</dbReference>
<organism evidence="2 3">
    <name type="scientific">Cinnamomum micranthum f. kanehirae</name>
    <dbReference type="NCBI Taxonomy" id="337451"/>
    <lineage>
        <taxon>Eukaryota</taxon>
        <taxon>Viridiplantae</taxon>
        <taxon>Streptophyta</taxon>
        <taxon>Embryophyta</taxon>
        <taxon>Tracheophyta</taxon>
        <taxon>Spermatophyta</taxon>
        <taxon>Magnoliopsida</taxon>
        <taxon>Magnoliidae</taxon>
        <taxon>Laurales</taxon>
        <taxon>Lauraceae</taxon>
        <taxon>Cinnamomum</taxon>
    </lineage>
</organism>
<protein>
    <submittedName>
        <fullName evidence="2">Geraniol synthase, chloroplastic</fullName>
    </submittedName>
</protein>
<dbReference type="SUPFAM" id="SSF48576">
    <property type="entry name" value="Terpenoid synthases"/>
    <property type="match status" value="1"/>
</dbReference>
<evidence type="ECO:0000313" key="3">
    <source>
        <dbReference type="Proteomes" id="UP000283530"/>
    </source>
</evidence>
<feature type="domain" description="Terpene synthase metal-binding" evidence="1">
    <location>
        <begin position="52"/>
        <end position="133"/>
    </location>
</feature>
<evidence type="ECO:0000313" key="2">
    <source>
        <dbReference type="EMBL" id="RWR98191.1"/>
    </source>
</evidence>
<dbReference type="EMBL" id="QPKB01000785">
    <property type="protein sequence ID" value="RWR98191.1"/>
    <property type="molecule type" value="Genomic_DNA"/>
</dbReference>
<sequence>MLNFGSTRIGSARGEHLIPLERRHDRIPRRTDKTFLLRQNLIRSSKWWVRSSEQWTGIFKAYLVEAKWYSSGYTPTLEEFLQTSWISVGSLGIQMYAFALLGQGLAPESCDFVEKVSDILPLAGMMVRFPDDL</sequence>
<dbReference type="Gene3D" id="1.10.600.10">
    <property type="entry name" value="Farnesyl Diphosphate Synthase"/>
    <property type="match status" value="1"/>
</dbReference>
<dbReference type="GO" id="GO:0000287">
    <property type="term" value="F:magnesium ion binding"/>
    <property type="evidence" value="ECO:0007669"/>
    <property type="project" value="InterPro"/>
</dbReference>
<dbReference type="InterPro" id="IPR005630">
    <property type="entry name" value="Terpene_synthase_metal-bd"/>
</dbReference>
<gene>
    <name evidence="2" type="ORF">CKAN_02769900</name>
</gene>
<dbReference type="GO" id="GO:0010333">
    <property type="term" value="F:terpene synthase activity"/>
    <property type="evidence" value="ECO:0007669"/>
    <property type="project" value="InterPro"/>
</dbReference>
<dbReference type="AlphaFoldDB" id="A0A3S3P0Q1"/>
<keyword evidence="3" id="KW-1185">Reference proteome</keyword>
<name>A0A3S3P0Q1_9MAGN</name>
<evidence type="ECO:0000259" key="1">
    <source>
        <dbReference type="Pfam" id="PF03936"/>
    </source>
</evidence>
<accession>A0A3S3P0Q1</accession>
<proteinExistence type="predicted"/>
<dbReference type="OrthoDB" id="1153897at2759"/>
<reference evidence="2 3" key="1">
    <citation type="journal article" date="2019" name="Nat. Plants">
        <title>Stout camphor tree genome fills gaps in understanding of flowering plant genome evolution.</title>
        <authorList>
            <person name="Chaw S.M."/>
            <person name="Liu Y.C."/>
            <person name="Wu Y.W."/>
            <person name="Wang H.Y."/>
            <person name="Lin C.I."/>
            <person name="Wu C.S."/>
            <person name="Ke H.M."/>
            <person name="Chang L.Y."/>
            <person name="Hsu C.Y."/>
            <person name="Yang H.T."/>
            <person name="Sudianto E."/>
            <person name="Hsu M.H."/>
            <person name="Wu K.P."/>
            <person name="Wang L.N."/>
            <person name="Leebens-Mack J.H."/>
            <person name="Tsai I.J."/>
        </authorList>
    </citation>
    <scope>NUCLEOTIDE SEQUENCE [LARGE SCALE GENOMIC DNA]</scope>
    <source>
        <strain evidence="3">cv. Chaw 1501</strain>
        <tissue evidence="2">Young leaves</tissue>
    </source>
</reference>
<dbReference type="Proteomes" id="UP000283530">
    <property type="component" value="Unassembled WGS sequence"/>
</dbReference>